<dbReference type="GO" id="GO:0008270">
    <property type="term" value="F:zinc ion binding"/>
    <property type="evidence" value="ECO:0007669"/>
    <property type="project" value="UniProtKB-KW"/>
</dbReference>
<dbReference type="GO" id="GO:0010468">
    <property type="term" value="P:regulation of gene expression"/>
    <property type="evidence" value="ECO:0007669"/>
    <property type="project" value="TreeGrafter"/>
</dbReference>
<dbReference type="PANTHER" id="PTHR24403:SF105">
    <property type="entry name" value="ZINC FINGER PROTEIN 2-LIKE ISOFORM X1"/>
    <property type="match status" value="1"/>
</dbReference>
<feature type="domain" description="C2H2-type" evidence="7">
    <location>
        <begin position="360"/>
        <end position="387"/>
    </location>
</feature>
<dbReference type="InterPro" id="IPR013087">
    <property type="entry name" value="Znf_C2H2_type"/>
</dbReference>
<dbReference type="InterPro" id="IPR036236">
    <property type="entry name" value="Znf_C2H2_sf"/>
</dbReference>
<dbReference type="PROSITE" id="PS00028">
    <property type="entry name" value="ZINC_FINGER_C2H2_1"/>
    <property type="match status" value="2"/>
</dbReference>
<dbReference type="OrthoDB" id="3561125at2759"/>
<feature type="region of interest" description="Disordered" evidence="6">
    <location>
        <begin position="1"/>
        <end position="157"/>
    </location>
</feature>
<dbReference type="Pfam" id="PF00096">
    <property type="entry name" value="zf-C2H2"/>
    <property type="match status" value="2"/>
</dbReference>
<evidence type="ECO:0000259" key="7">
    <source>
        <dbReference type="PROSITE" id="PS50157"/>
    </source>
</evidence>
<evidence type="ECO:0000256" key="6">
    <source>
        <dbReference type="SAM" id="MobiDB-lite"/>
    </source>
</evidence>
<evidence type="ECO:0000256" key="1">
    <source>
        <dbReference type="ARBA" id="ARBA00022723"/>
    </source>
</evidence>
<feature type="domain" description="C2H2-type" evidence="7">
    <location>
        <begin position="388"/>
        <end position="415"/>
    </location>
</feature>
<keyword evidence="4" id="KW-0862">Zinc</keyword>
<evidence type="ECO:0000256" key="2">
    <source>
        <dbReference type="ARBA" id="ARBA00022737"/>
    </source>
</evidence>
<evidence type="ECO:0000256" key="3">
    <source>
        <dbReference type="ARBA" id="ARBA00022771"/>
    </source>
</evidence>
<gene>
    <name evidence="8" type="ORF">GE061_006093</name>
</gene>
<keyword evidence="2" id="KW-0677">Repeat</keyword>
<evidence type="ECO:0000256" key="5">
    <source>
        <dbReference type="PROSITE-ProRule" id="PRU00042"/>
    </source>
</evidence>
<dbReference type="AlphaFoldDB" id="A0A8S9WWV6"/>
<accession>A0A8S9WWV6</accession>
<keyword evidence="1" id="KW-0479">Metal-binding</keyword>
<feature type="compositionally biased region" description="Basic and acidic residues" evidence="6">
    <location>
        <begin position="82"/>
        <end position="92"/>
    </location>
</feature>
<evidence type="ECO:0000313" key="9">
    <source>
        <dbReference type="Proteomes" id="UP000466442"/>
    </source>
</evidence>
<comment type="caution">
    <text evidence="8">The sequence shown here is derived from an EMBL/GenBank/DDBJ whole genome shotgun (WGS) entry which is preliminary data.</text>
</comment>
<dbReference type="PANTHER" id="PTHR24403">
    <property type="entry name" value="ZINC FINGER PROTEIN"/>
    <property type="match status" value="1"/>
</dbReference>
<reference evidence="8" key="1">
    <citation type="journal article" date="2021" name="Mol. Ecol. Resour.">
        <title>Apolygus lucorum genome provides insights into omnivorousness and mesophyll feeding.</title>
        <authorList>
            <person name="Liu Y."/>
            <person name="Liu H."/>
            <person name="Wang H."/>
            <person name="Huang T."/>
            <person name="Liu B."/>
            <person name="Yang B."/>
            <person name="Yin L."/>
            <person name="Li B."/>
            <person name="Zhang Y."/>
            <person name="Zhang S."/>
            <person name="Jiang F."/>
            <person name="Zhang X."/>
            <person name="Ren Y."/>
            <person name="Wang B."/>
            <person name="Wang S."/>
            <person name="Lu Y."/>
            <person name="Wu K."/>
            <person name="Fan W."/>
            <person name="Wang G."/>
        </authorList>
    </citation>
    <scope>NUCLEOTIDE SEQUENCE</scope>
    <source>
        <strain evidence="8">12Hb</strain>
    </source>
</reference>
<evidence type="ECO:0000313" key="8">
    <source>
        <dbReference type="EMBL" id="KAF6199795.1"/>
    </source>
</evidence>
<dbReference type="InterPro" id="IPR050688">
    <property type="entry name" value="Zinc_finger/UBP_domain"/>
</dbReference>
<dbReference type="Proteomes" id="UP000466442">
    <property type="component" value="Unassembled WGS sequence"/>
</dbReference>
<sequence length="593" mass="68535">MDHREAPECLDEAPHQGGPKRRKLNSLPQSLISEKQLTPEEVMGDEKNEQSLPEALPPLEVPTVAEEGPTPVRRSGRKRIMKKPESSKDSDSKRKKVARPLFKTATKLPEKNKRTRASKCEEDSNNSKQDLTVKRSRKKRKPEESCDSCSKTPPKVELIGDDERGHAIAEWYLLDIFEATRVITSNLHEGTQVTDCLVANMEETIIEIISKLLQRLSSVLITTLEQEFGIKCNILPVLRNLHENIKENVNQFAAKENDNSGIKFEPDEDSYQQALRCLDPKETVSVFEEVISSPFDEDCMLIEHAYCRPSEQEVEKTTKMSKGNQQVRQKFQCGFCTFKTYWKSKLRRHVKHHLNYKKRFECNVCDYTAATTEAYSKHVRTHTGEKPFKCDLCDFRTANKSNLNRHKTVHEDFKPHACPHCDYSTRQKGSLMQHIECQHNPLGGKKRGEQSIYACGDCSFITISRGEFHAHAKTHNDFRCGFCNFIGKDYKHWRRHRAQHKGEFYVCQKCKQKFISTNEFRQHLLESHDETLDEFACHLCNFSTSKEGYLKRHIASHSSERPFKCDVCFLSFKSQGHLSMHSRKHEIHKTSSM</sequence>
<dbReference type="SUPFAM" id="SSF57667">
    <property type="entry name" value="beta-beta-alpha zinc fingers"/>
    <property type="match status" value="4"/>
</dbReference>
<proteinExistence type="predicted"/>
<name>A0A8S9WWV6_APOLU</name>
<protein>
    <recommendedName>
        <fullName evidence="7">C2H2-type domain-containing protein</fullName>
    </recommendedName>
</protein>
<dbReference type="FunFam" id="3.30.160.60:FF:000882">
    <property type="entry name" value="Predicted gene, 21060"/>
    <property type="match status" value="1"/>
</dbReference>
<keyword evidence="9" id="KW-1185">Reference proteome</keyword>
<dbReference type="Gene3D" id="3.30.160.60">
    <property type="entry name" value="Classic Zinc Finger"/>
    <property type="match status" value="5"/>
</dbReference>
<feature type="compositionally biased region" description="Basic and acidic residues" evidence="6">
    <location>
        <begin position="108"/>
        <end position="122"/>
    </location>
</feature>
<feature type="domain" description="C2H2-type" evidence="7">
    <location>
        <begin position="505"/>
        <end position="528"/>
    </location>
</feature>
<organism evidence="8 9">
    <name type="scientific">Apolygus lucorum</name>
    <name type="common">Small green plant bug</name>
    <name type="synonym">Lygocoris lucorum</name>
    <dbReference type="NCBI Taxonomy" id="248454"/>
    <lineage>
        <taxon>Eukaryota</taxon>
        <taxon>Metazoa</taxon>
        <taxon>Ecdysozoa</taxon>
        <taxon>Arthropoda</taxon>
        <taxon>Hexapoda</taxon>
        <taxon>Insecta</taxon>
        <taxon>Pterygota</taxon>
        <taxon>Neoptera</taxon>
        <taxon>Paraneoptera</taxon>
        <taxon>Hemiptera</taxon>
        <taxon>Heteroptera</taxon>
        <taxon>Panheteroptera</taxon>
        <taxon>Cimicomorpha</taxon>
        <taxon>Miridae</taxon>
        <taxon>Mirini</taxon>
        <taxon>Apolygus</taxon>
    </lineage>
</organism>
<dbReference type="EMBL" id="WIXP02000014">
    <property type="protein sequence ID" value="KAF6199795.1"/>
    <property type="molecule type" value="Genomic_DNA"/>
</dbReference>
<evidence type="ECO:0000256" key="4">
    <source>
        <dbReference type="ARBA" id="ARBA00022833"/>
    </source>
</evidence>
<dbReference type="FunFam" id="3.30.160.60:FF:000446">
    <property type="entry name" value="Zinc finger protein"/>
    <property type="match status" value="1"/>
</dbReference>
<dbReference type="SMART" id="SM00355">
    <property type="entry name" value="ZnF_C2H2"/>
    <property type="match status" value="9"/>
</dbReference>
<dbReference type="PROSITE" id="PS50157">
    <property type="entry name" value="ZINC_FINGER_C2H2_2"/>
    <property type="match status" value="5"/>
</dbReference>
<feature type="domain" description="C2H2-type" evidence="7">
    <location>
        <begin position="535"/>
        <end position="562"/>
    </location>
</feature>
<dbReference type="GO" id="GO:0005634">
    <property type="term" value="C:nucleus"/>
    <property type="evidence" value="ECO:0007669"/>
    <property type="project" value="TreeGrafter"/>
</dbReference>
<keyword evidence="3 5" id="KW-0863">Zinc-finger</keyword>
<feature type="domain" description="C2H2-type" evidence="7">
    <location>
        <begin position="563"/>
        <end position="590"/>
    </location>
</feature>
<feature type="compositionally biased region" description="Polar residues" evidence="6">
    <location>
        <begin position="26"/>
        <end position="36"/>
    </location>
</feature>